<sequence length="125" mass="14000">MLKVFKALESSGLEGFLACSAAIYEEDLLDFFANAKVESDTVVSTVEEPRAPELKYLVHNLSLEQLHYQELLTAFKSEFDQCTMDLKLIVQDLRDSHLAQTYSTEVQRSTSEIKSSLASFGSQLA</sequence>
<gene>
    <name evidence="1" type="ORF">F511_08322</name>
</gene>
<dbReference type="EMBL" id="KQ988465">
    <property type="protein sequence ID" value="KZV55688.1"/>
    <property type="molecule type" value="Genomic_DNA"/>
</dbReference>
<protein>
    <submittedName>
        <fullName evidence="1">Uncharacterized protein</fullName>
    </submittedName>
</protein>
<accession>A0A2Z7D7P7</accession>
<keyword evidence="2" id="KW-1185">Reference proteome</keyword>
<name>A0A2Z7D7P7_9LAMI</name>
<evidence type="ECO:0000313" key="2">
    <source>
        <dbReference type="Proteomes" id="UP000250235"/>
    </source>
</evidence>
<reference evidence="1 2" key="1">
    <citation type="journal article" date="2015" name="Proc. Natl. Acad. Sci. U.S.A.">
        <title>The resurrection genome of Boea hygrometrica: A blueprint for survival of dehydration.</title>
        <authorList>
            <person name="Xiao L."/>
            <person name="Yang G."/>
            <person name="Zhang L."/>
            <person name="Yang X."/>
            <person name="Zhao S."/>
            <person name="Ji Z."/>
            <person name="Zhou Q."/>
            <person name="Hu M."/>
            <person name="Wang Y."/>
            <person name="Chen M."/>
            <person name="Xu Y."/>
            <person name="Jin H."/>
            <person name="Xiao X."/>
            <person name="Hu G."/>
            <person name="Bao F."/>
            <person name="Hu Y."/>
            <person name="Wan P."/>
            <person name="Li L."/>
            <person name="Deng X."/>
            <person name="Kuang T."/>
            <person name="Xiang C."/>
            <person name="Zhu J.K."/>
            <person name="Oliver M.J."/>
            <person name="He Y."/>
        </authorList>
    </citation>
    <scope>NUCLEOTIDE SEQUENCE [LARGE SCALE GENOMIC DNA]</scope>
    <source>
        <strain evidence="2">cv. XS01</strain>
    </source>
</reference>
<organism evidence="1 2">
    <name type="scientific">Dorcoceras hygrometricum</name>
    <dbReference type="NCBI Taxonomy" id="472368"/>
    <lineage>
        <taxon>Eukaryota</taxon>
        <taxon>Viridiplantae</taxon>
        <taxon>Streptophyta</taxon>
        <taxon>Embryophyta</taxon>
        <taxon>Tracheophyta</taxon>
        <taxon>Spermatophyta</taxon>
        <taxon>Magnoliopsida</taxon>
        <taxon>eudicotyledons</taxon>
        <taxon>Gunneridae</taxon>
        <taxon>Pentapetalae</taxon>
        <taxon>asterids</taxon>
        <taxon>lamiids</taxon>
        <taxon>Lamiales</taxon>
        <taxon>Gesneriaceae</taxon>
        <taxon>Didymocarpoideae</taxon>
        <taxon>Trichosporeae</taxon>
        <taxon>Loxocarpinae</taxon>
        <taxon>Dorcoceras</taxon>
    </lineage>
</organism>
<dbReference type="AlphaFoldDB" id="A0A2Z7D7P7"/>
<proteinExistence type="predicted"/>
<evidence type="ECO:0000313" key="1">
    <source>
        <dbReference type="EMBL" id="KZV55688.1"/>
    </source>
</evidence>
<dbReference type="Proteomes" id="UP000250235">
    <property type="component" value="Unassembled WGS sequence"/>
</dbReference>